<dbReference type="Pfam" id="PF08240">
    <property type="entry name" value="ADH_N"/>
    <property type="match status" value="1"/>
</dbReference>
<dbReference type="SUPFAM" id="SSF51735">
    <property type="entry name" value="NAD(P)-binding Rossmann-fold domains"/>
    <property type="match status" value="1"/>
</dbReference>
<dbReference type="PANTHER" id="PTHR42683">
    <property type="entry name" value="ALDEHYDE REDUCTASE"/>
    <property type="match status" value="1"/>
</dbReference>
<dbReference type="SUPFAM" id="SSF50129">
    <property type="entry name" value="GroES-like"/>
    <property type="match status" value="1"/>
</dbReference>
<reference evidence="8" key="1">
    <citation type="submission" date="2023-04" db="EMBL/GenBank/DDBJ databases">
        <title>Ambrosiozyma monospora NBRC 1965.</title>
        <authorList>
            <person name="Ichikawa N."/>
            <person name="Sato H."/>
            <person name="Tonouchi N."/>
        </authorList>
    </citation>
    <scope>NUCLEOTIDE SEQUENCE</scope>
    <source>
        <strain evidence="8">NBRC 1965</strain>
    </source>
</reference>
<dbReference type="EMBL" id="BSXU01002672">
    <property type="protein sequence ID" value="GMG39066.1"/>
    <property type="molecule type" value="Genomic_DNA"/>
</dbReference>
<feature type="region of interest" description="Disordered" evidence="5">
    <location>
        <begin position="1"/>
        <end position="20"/>
    </location>
</feature>
<dbReference type="AlphaFoldDB" id="A0A9W6YVF9"/>
<sequence>MTTEQFHAIGIESYDENPTPKAFSYTPQEQRPHDVDIEIEACGKVVKVAPSVTRFKPGDRVGVGAQCDSCGCCHRCIQGKPNNCRDLVCTYQASYPETGVNTQGGYADFIRVHEKFAFKIPDQLDSTVAAPLLCGGITGFKPLLTAGVTKGTRVGVVGIGGIGHMTILFAKAMGAEVTAISRNDGKKKIARELGADHYISTDEEGYVAKYADSLDVIVNTGKSFSENGVSDVASLMDAGGQLIFITAPPSGEKIELSPFFMLFNNYSIGGSVVGTPKEIEQMLQFAADHDIKPWIETIDMNEKNVKTVWQRMEKA</sequence>
<evidence type="ECO:0000256" key="5">
    <source>
        <dbReference type="SAM" id="MobiDB-lite"/>
    </source>
</evidence>
<dbReference type="Pfam" id="PF00107">
    <property type="entry name" value="ADH_zinc_N"/>
    <property type="match status" value="1"/>
</dbReference>
<dbReference type="Gene3D" id="3.90.180.10">
    <property type="entry name" value="Medium-chain alcohol dehydrogenases, catalytic domain"/>
    <property type="match status" value="1"/>
</dbReference>
<dbReference type="InterPro" id="IPR047109">
    <property type="entry name" value="CAD-like"/>
</dbReference>
<evidence type="ECO:0000256" key="3">
    <source>
        <dbReference type="ARBA" id="ARBA00022833"/>
    </source>
</evidence>
<dbReference type="InterPro" id="IPR013154">
    <property type="entry name" value="ADH-like_N"/>
</dbReference>
<dbReference type="GO" id="GO:0016616">
    <property type="term" value="F:oxidoreductase activity, acting on the CH-OH group of donors, NAD or NADP as acceptor"/>
    <property type="evidence" value="ECO:0007669"/>
    <property type="project" value="InterPro"/>
</dbReference>
<keyword evidence="3" id="KW-0862">Zinc</keyword>
<dbReference type="CDD" id="cd05283">
    <property type="entry name" value="CAD1"/>
    <property type="match status" value="1"/>
</dbReference>
<evidence type="ECO:0000256" key="2">
    <source>
        <dbReference type="ARBA" id="ARBA00022723"/>
    </source>
</evidence>
<dbReference type="InterPro" id="IPR011032">
    <property type="entry name" value="GroES-like_sf"/>
</dbReference>
<keyword evidence="9" id="KW-1185">Reference proteome</keyword>
<evidence type="ECO:0000259" key="7">
    <source>
        <dbReference type="Pfam" id="PF08240"/>
    </source>
</evidence>
<accession>A0A9W6YVF9</accession>
<evidence type="ECO:0000256" key="1">
    <source>
        <dbReference type="ARBA" id="ARBA00001947"/>
    </source>
</evidence>
<dbReference type="InterPro" id="IPR036291">
    <property type="entry name" value="NAD(P)-bd_dom_sf"/>
</dbReference>
<feature type="domain" description="Alcohol dehydrogenase-like C-terminal" evidence="6">
    <location>
        <begin position="161"/>
        <end position="287"/>
    </location>
</feature>
<dbReference type="InterPro" id="IPR013149">
    <property type="entry name" value="ADH-like_C"/>
</dbReference>
<protein>
    <submittedName>
        <fullName evidence="8">Unnamed protein product</fullName>
    </submittedName>
</protein>
<evidence type="ECO:0000313" key="8">
    <source>
        <dbReference type="EMBL" id="GMG39066.1"/>
    </source>
</evidence>
<name>A0A9W6YVF9_AMBMO</name>
<dbReference type="OrthoDB" id="1879366at2759"/>
<comment type="cofactor">
    <cofactor evidence="1">
        <name>Zn(2+)</name>
        <dbReference type="ChEBI" id="CHEBI:29105"/>
    </cofactor>
</comment>
<keyword evidence="2" id="KW-0479">Metal-binding</keyword>
<dbReference type="Proteomes" id="UP001165063">
    <property type="component" value="Unassembled WGS sequence"/>
</dbReference>
<gene>
    <name evidence="8" type="ORF">Amon01_000507300</name>
</gene>
<dbReference type="FunFam" id="3.40.50.720:FF:000022">
    <property type="entry name" value="Cinnamyl alcohol dehydrogenase"/>
    <property type="match status" value="1"/>
</dbReference>
<dbReference type="GO" id="GO:0046872">
    <property type="term" value="F:metal ion binding"/>
    <property type="evidence" value="ECO:0007669"/>
    <property type="project" value="UniProtKB-KW"/>
</dbReference>
<feature type="domain" description="Alcohol dehydrogenase-like N-terminal" evidence="7">
    <location>
        <begin position="30"/>
        <end position="122"/>
    </location>
</feature>
<comment type="caution">
    <text evidence="8">The sequence shown here is derived from an EMBL/GenBank/DDBJ whole genome shotgun (WGS) entry which is preliminary data.</text>
</comment>
<proteinExistence type="predicted"/>
<evidence type="ECO:0000256" key="4">
    <source>
        <dbReference type="ARBA" id="ARBA00023002"/>
    </source>
</evidence>
<organism evidence="8 9">
    <name type="scientific">Ambrosiozyma monospora</name>
    <name type="common">Yeast</name>
    <name type="synonym">Endomycopsis monosporus</name>
    <dbReference type="NCBI Taxonomy" id="43982"/>
    <lineage>
        <taxon>Eukaryota</taxon>
        <taxon>Fungi</taxon>
        <taxon>Dikarya</taxon>
        <taxon>Ascomycota</taxon>
        <taxon>Saccharomycotina</taxon>
        <taxon>Pichiomycetes</taxon>
        <taxon>Pichiales</taxon>
        <taxon>Pichiaceae</taxon>
        <taxon>Ambrosiozyma</taxon>
    </lineage>
</organism>
<evidence type="ECO:0000313" key="9">
    <source>
        <dbReference type="Proteomes" id="UP001165063"/>
    </source>
</evidence>
<keyword evidence="4" id="KW-0560">Oxidoreductase</keyword>
<dbReference type="Gene3D" id="3.40.50.720">
    <property type="entry name" value="NAD(P)-binding Rossmann-like Domain"/>
    <property type="match status" value="1"/>
</dbReference>
<evidence type="ECO:0000259" key="6">
    <source>
        <dbReference type="Pfam" id="PF00107"/>
    </source>
</evidence>